<evidence type="ECO:0000256" key="1">
    <source>
        <dbReference type="ARBA" id="ARBA00009809"/>
    </source>
</evidence>
<feature type="domain" description="Glycoside hydrolase 35 catalytic" evidence="3">
    <location>
        <begin position="20"/>
        <end position="369"/>
    </location>
</feature>
<dbReference type="EMBL" id="CP001810">
    <property type="protein sequence ID" value="ADL34740.1"/>
    <property type="molecule type" value="Genomic_DNA"/>
</dbReference>
<dbReference type="PANTHER" id="PTHR23421">
    <property type="entry name" value="BETA-GALACTOSIDASE RELATED"/>
    <property type="match status" value="1"/>
</dbReference>
<keyword evidence="4" id="KW-0326">Glycosidase</keyword>
<name>E0RYP5_BUTPB</name>
<dbReference type="eggNOG" id="COG1874">
    <property type="taxonomic scope" value="Bacteria"/>
</dbReference>
<organism evidence="4 5">
    <name type="scientific">Butyrivibrio proteoclasticus (strain ATCC 51982 / DSM 14932 / B316)</name>
    <name type="common">Clostridium proteoclasticum</name>
    <dbReference type="NCBI Taxonomy" id="515622"/>
    <lineage>
        <taxon>Bacteria</taxon>
        <taxon>Bacillati</taxon>
        <taxon>Bacillota</taxon>
        <taxon>Clostridia</taxon>
        <taxon>Lachnospirales</taxon>
        <taxon>Lachnospiraceae</taxon>
        <taxon>Butyrivibrio</taxon>
    </lineage>
</organism>
<proteinExistence type="inferred from homology"/>
<gene>
    <name evidence="4" type="primary">bga35B</name>
    <name evidence="4" type="ordered locus">bpr_I2006</name>
</gene>
<dbReference type="EC" id="3.2.1.23" evidence="4"/>
<keyword evidence="5" id="KW-1185">Reference proteome</keyword>
<dbReference type="Gene3D" id="3.20.20.80">
    <property type="entry name" value="Glycosidases"/>
    <property type="match status" value="1"/>
</dbReference>
<dbReference type="KEGG" id="bpb:bpr_I2006"/>
<accession>E0RYP5</accession>
<dbReference type="CAZy" id="GH35">
    <property type="family name" value="Glycoside Hydrolase Family 35"/>
</dbReference>
<dbReference type="SUPFAM" id="SSF51445">
    <property type="entry name" value="(Trans)glycosidases"/>
    <property type="match status" value="1"/>
</dbReference>
<evidence type="ECO:0000256" key="2">
    <source>
        <dbReference type="RuleBase" id="RU003679"/>
    </source>
</evidence>
<sequence>MRRKVMKITSESKVGFDNVSLLVDGKRWFPMMGEMHFSRYPKKNWEQELCKMKAGGIDIVSLYVIWIHHEEIQGEFDFTGDRCLRDFLETVKKVGMYSILRIGPWAHGEARNGGFPDWLLEDAREKGYEVRSNAPQYLEHVRNFYSKTYEQAKGYFIKDDGPVIGIQIENEFGHCGGLTGDEGEKHMQILKKMAQEIGFITPIYTATGWGGAVTGGMLPVMGGYCEAPWDQRLTEIEPSGNYIFTRERNDHNIGSDHGLGAGITFDMDKFPFLTAELGGGVQVTHHRRPIATGLDTAAMTMTKIGCGANLLGYYMYHGGTNPKGKLTTLQESRATGYPNDLPEYSYDFNAPLREFGQMEGTYREVRLIASFIHDFGNDLCDMGYVAQPGNPLKPDNLTDLRSSVRYKKKTDVNGREYNTGYLFVNNYQRRYEMALHKDVELTAYAEDGTTKLATFAKRDVADGDFFFYPFNMEIGANALVTIDATPMCIIHDACGKGRDAYVFYTDTEREVSMDVQGDLDGNRIIVLSREEAVHASKVVIDGREHLIISAAEAVTDACGDVNLFFETEQDSGLVFRVYPEIAGELNKFACRKGACDEGEYTTSDAFAMYESNEVYKNTAKVSFELTGNENDVLRYKFSVTNMSPDANEVYAHLDFTGDIGKLIIDGEIATDTFYTGQLWEIGLKRYADSALDAEILITPLTEKDKERMYLQEWPKMIDGKACILKEIRLSTQYSIKIA</sequence>
<dbReference type="InterPro" id="IPR017853">
    <property type="entry name" value="GH"/>
</dbReference>
<evidence type="ECO:0000313" key="4">
    <source>
        <dbReference type="EMBL" id="ADL34740.1"/>
    </source>
</evidence>
<dbReference type="InterPro" id="IPR001944">
    <property type="entry name" value="Glycoside_Hdrlase_35"/>
</dbReference>
<dbReference type="Pfam" id="PF01301">
    <property type="entry name" value="Glyco_hydro_35"/>
    <property type="match status" value="1"/>
</dbReference>
<reference evidence="4 5" key="1">
    <citation type="journal article" date="2010" name="PLoS ONE">
        <title>The glycobiome of the rumen bacterium Butyrivibrio proteoclasticus B316(T) highlights adaptation to a polysaccharide-rich environment.</title>
        <authorList>
            <person name="Kelly W.J."/>
            <person name="Leahy S.C."/>
            <person name="Altermann E."/>
            <person name="Yeoman C.J."/>
            <person name="Dunne J.C."/>
            <person name="Kong Z."/>
            <person name="Pacheco D.M."/>
            <person name="Li D."/>
            <person name="Noel S.J."/>
            <person name="Moon C.D."/>
            <person name="Cookson A.L."/>
            <person name="Attwood G.T."/>
        </authorList>
    </citation>
    <scope>NUCLEOTIDE SEQUENCE [LARGE SCALE GENOMIC DNA]</scope>
    <source>
        <strain evidence="5">ATCC 51982 / DSM 14932 / B316</strain>
    </source>
</reference>
<protein>
    <submittedName>
        <fullName evidence="4">Beta-galactosidase Bga35B</fullName>
        <ecNumber evidence="4">3.2.1.23</ecNumber>
    </submittedName>
</protein>
<evidence type="ECO:0000313" key="5">
    <source>
        <dbReference type="Proteomes" id="UP000001299"/>
    </source>
</evidence>
<dbReference type="GO" id="GO:0004565">
    <property type="term" value="F:beta-galactosidase activity"/>
    <property type="evidence" value="ECO:0007669"/>
    <property type="project" value="UniProtKB-EC"/>
</dbReference>
<dbReference type="AlphaFoldDB" id="E0RYP5"/>
<dbReference type="PRINTS" id="PR00742">
    <property type="entry name" value="GLHYDRLASE35"/>
</dbReference>
<evidence type="ECO:0000259" key="3">
    <source>
        <dbReference type="Pfam" id="PF01301"/>
    </source>
</evidence>
<keyword evidence="4" id="KW-0378">Hydrolase</keyword>
<dbReference type="STRING" id="515622.bpr_I2006"/>
<dbReference type="HOGENOM" id="CLU_018711_0_0_9"/>
<comment type="similarity">
    <text evidence="1 2">Belongs to the glycosyl hydrolase 35 family.</text>
</comment>
<dbReference type="Proteomes" id="UP000001299">
    <property type="component" value="Chromosome 1"/>
</dbReference>
<dbReference type="GO" id="GO:0005975">
    <property type="term" value="P:carbohydrate metabolic process"/>
    <property type="evidence" value="ECO:0007669"/>
    <property type="project" value="InterPro"/>
</dbReference>
<dbReference type="InterPro" id="IPR031330">
    <property type="entry name" value="Gly_Hdrlase_35_cat"/>
</dbReference>